<organism evidence="2 3">
    <name type="scientific">Pleuronectes platessa</name>
    <name type="common">European plaice</name>
    <dbReference type="NCBI Taxonomy" id="8262"/>
    <lineage>
        <taxon>Eukaryota</taxon>
        <taxon>Metazoa</taxon>
        <taxon>Chordata</taxon>
        <taxon>Craniata</taxon>
        <taxon>Vertebrata</taxon>
        <taxon>Euteleostomi</taxon>
        <taxon>Actinopterygii</taxon>
        <taxon>Neopterygii</taxon>
        <taxon>Teleostei</taxon>
        <taxon>Neoteleostei</taxon>
        <taxon>Acanthomorphata</taxon>
        <taxon>Carangaria</taxon>
        <taxon>Pleuronectiformes</taxon>
        <taxon>Pleuronectoidei</taxon>
        <taxon>Pleuronectidae</taxon>
        <taxon>Pleuronectes</taxon>
    </lineage>
</organism>
<gene>
    <name evidence="2" type="ORF">PLEPLA_LOCUS45879</name>
</gene>
<comment type="caution">
    <text evidence="2">The sequence shown here is derived from an EMBL/GenBank/DDBJ whole genome shotgun (WGS) entry which is preliminary data.</text>
</comment>
<sequence>MHHSSSSSSLTADEVTRRCGCGETRNSEEVGLQHIQVHEADDLGAVRSGIPDRGPGARGPDRGAERH</sequence>
<dbReference type="AlphaFoldDB" id="A0A9N7W0Q7"/>
<evidence type="ECO:0000313" key="2">
    <source>
        <dbReference type="EMBL" id="CAB1458051.1"/>
    </source>
</evidence>
<evidence type="ECO:0000256" key="1">
    <source>
        <dbReference type="SAM" id="MobiDB-lite"/>
    </source>
</evidence>
<feature type="region of interest" description="Disordered" evidence="1">
    <location>
        <begin position="38"/>
        <end position="67"/>
    </location>
</feature>
<dbReference type="EMBL" id="CADEAL010004369">
    <property type="protein sequence ID" value="CAB1458051.1"/>
    <property type="molecule type" value="Genomic_DNA"/>
</dbReference>
<reference evidence="2" key="1">
    <citation type="submission" date="2020-03" db="EMBL/GenBank/DDBJ databases">
        <authorList>
            <person name="Weist P."/>
        </authorList>
    </citation>
    <scope>NUCLEOTIDE SEQUENCE</scope>
</reference>
<proteinExistence type="predicted"/>
<dbReference type="Proteomes" id="UP001153269">
    <property type="component" value="Unassembled WGS sequence"/>
</dbReference>
<name>A0A9N7W0Q7_PLEPL</name>
<protein>
    <submittedName>
        <fullName evidence="2">Uncharacterized protein</fullName>
    </submittedName>
</protein>
<keyword evidence="3" id="KW-1185">Reference proteome</keyword>
<accession>A0A9N7W0Q7</accession>
<evidence type="ECO:0000313" key="3">
    <source>
        <dbReference type="Proteomes" id="UP001153269"/>
    </source>
</evidence>